<keyword evidence="3" id="KW-0479">Metal-binding</keyword>
<keyword evidence="2" id="KW-0813">Transport</keyword>
<dbReference type="NCBIfam" id="TIGR02481">
    <property type="entry name" value="hemeryth_dom"/>
    <property type="match status" value="1"/>
</dbReference>
<dbReference type="PROSITE" id="PS00550">
    <property type="entry name" value="HEMERYTHRINS"/>
    <property type="match status" value="1"/>
</dbReference>
<gene>
    <name evidence="6" type="ORF">FJR45_06155</name>
</gene>
<dbReference type="Gene3D" id="1.20.120.50">
    <property type="entry name" value="Hemerythrin-like"/>
    <property type="match status" value="1"/>
</dbReference>
<dbReference type="InterPro" id="IPR012312">
    <property type="entry name" value="Hemerythrin-like"/>
</dbReference>
<evidence type="ECO:0000259" key="5">
    <source>
        <dbReference type="Pfam" id="PF01814"/>
    </source>
</evidence>
<evidence type="ECO:0000256" key="3">
    <source>
        <dbReference type="ARBA" id="ARBA00022723"/>
    </source>
</evidence>
<evidence type="ECO:0000256" key="1">
    <source>
        <dbReference type="ARBA" id="ARBA00010587"/>
    </source>
</evidence>
<dbReference type="PANTHER" id="PTHR37164:SF1">
    <property type="entry name" value="BACTERIOHEMERYTHRIN"/>
    <property type="match status" value="1"/>
</dbReference>
<feature type="domain" description="Hemerythrin-like" evidence="5">
    <location>
        <begin position="15"/>
        <end position="125"/>
    </location>
</feature>
<dbReference type="GO" id="GO:0046872">
    <property type="term" value="F:metal ion binding"/>
    <property type="evidence" value="ECO:0007669"/>
    <property type="project" value="UniProtKB-KW"/>
</dbReference>
<dbReference type="SUPFAM" id="SSF47188">
    <property type="entry name" value="Hemerythrin-like"/>
    <property type="match status" value="1"/>
</dbReference>
<dbReference type="PANTHER" id="PTHR37164">
    <property type="entry name" value="BACTERIOHEMERYTHRIN"/>
    <property type="match status" value="1"/>
</dbReference>
<evidence type="ECO:0000313" key="6">
    <source>
        <dbReference type="EMBL" id="QOP43556.1"/>
    </source>
</evidence>
<keyword evidence="7" id="KW-1185">Reference proteome</keyword>
<dbReference type="Proteomes" id="UP000593719">
    <property type="component" value="Chromosome"/>
</dbReference>
<keyword evidence="4" id="KW-0408">Iron</keyword>
<dbReference type="GO" id="GO:0005344">
    <property type="term" value="F:oxygen carrier activity"/>
    <property type="evidence" value="ECO:0007669"/>
    <property type="project" value="UniProtKB-KW"/>
</dbReference>
<dbReference type="RefSeq" id="WP_151900342.1">
    <property type="nucleotide sequence ID" value="NZ_CP041235.1"/>
</dbReference>
<accession>A0A7M1B224</accession>
<proteinExistence type="inferred from homology"/>
<dbReference type="EMBL" id="CP041235">
    <property type="protein sequence ID" value="QOP43556.1"/>
    <property type="molecule type" value="Genomic_DNA"/>
</dbReference>
<evidence type="ECO:0000313" key="7">
    <source>
        <dbReference type="Proteomes" id="UP000593719"/>
    </source>
</evidence>
<reference evidence="6 7" key="1">
    <citation type="submission" date="2019-06" db="EMBL/GenBank/DDBJ databases">
        <title>Sulfurimonas gotlandica sp. nov., a chemoautotrophic and psychrotolerant epsilonproteobacterium isolated from a pelagic redoxcline, and an emended description of the genus Sulfurimonas.</title>
        <authorList>
            <person name="Wang S."/>
            <person name="Jiang L."/>
            <person name="Shao Z."/>
        </authorList>
    </citation>
    <scope>NUCLEOTIDE SEQUENCE [LARGE SCALE GENOMIC DNA]</scope>
    <source>
        <strain evidence="6 7">S2-6</strain>
    </source>
</reference>
<dbReference type="Pfam" id="PF01814">
    <property type="entry name" value="Hemerythrin"/>
    <property type="match status" value="1"/>
</dbReference>
<dbReference type="AlphaFoldDB" id="A0A7M1B224"/>
<dbReference type="InterPro" id="IPR012827">
    <property type="entry name" value="Hemerythrin_metal-bd"/>
</dbReference>
<name>A0A7M1B224_9BACT</name>
<organism evidence="6 7">
    <name type="scientific">Sulfurimonas sediminis</name>
    <dbReference type="NCBI Taxonomy" id="2590020"/>
    <lineage>
        <taxon>Bacteria</taxon>
        <taxon>Pseudomonadati</taxon>
        <taxon>Campylobacterota</taxon>
        <taxon>Epsilonproteobacteria</taxon>
        <taxon>Campylobacterales</taxon>
        <taxon>Sulfurimonadaceae</taxon>
        <taxon>Sulfurimonas</taxon>
    </lineage>
</organism>
<evidence type="ECO:0000256" key="2">
    <source>
        <dbReference type="ARBA" id="ARBA00022621"/>
    </source>
</evidence>
<dbReference type="InterPro" id="IPR016131">
    <property type="entry name" value="Haemerythrin_Fe_BS"/>
</dbReference>
<evidence type="ECO:0000256" key="4">
    <source>
        <dbReference type="ARBA" id="ARBA00023004"/>
    </source>
</evidence>
<protein>
    <submittedName>
        <fullName evidence="6">Bacteriohemerythrin</fullName>
    </submittedName>
</protein>
<dbReference type="KEGG" id="ssei:FJR45_06155"/>
<dbReference type="CDD" id="cd12107">
    <property type="entry name" value="Hemerythrin"/>
    <property type="match status" value="1"/>
</dbReference>
<dbReference type="InterPro" id="IPR050669">
    <property type="entry name" value="Hemerythrin"/>
</dbReference>
<keyword evidence="2" id="KW-0561">Oxygen transport</keyword>
<dbReference type="InterPro" id="IPR035938">
    <property type="entry name" value="Hemerythrin-like_sf"/>
</dbReference>
<comment type="similarity">
    <text evidence="1">Belongs to the hemerythrin family.</text>
</comment>
<sequence length="133" mass="16021">MLIKPHEVQQVSNEVINMLHDEEIEIINSFYDAVVAKDIEKIDELFKVVLFDVEDHFQTEEEMMKQNNYTNYQVHKNDHDTMREKIAKFFERWLVLKSPLELQDFLETDFKKWLVLHVSKWDSEMALHLGHAM</sequence>